<dbReference type="AlphaFoldDB" id="A0A811MNX9"/>
<keyword evidence="3" id="KW-0809">Transit peptide</keyword>
<gene>
    <name evidence="4" type="ORF">NCGR_LOCUS4936</name>
</gene>
<evidence type="ECO:0000313" key="4">
    <source>
        <dbReference type="EMBL" id="CAD6207404.1"/>
    </source>
</evidence>
<dbReference type="Gene3D" id="1.25.70.10">
    <property type="entry name" value="Transcription termination factor 3, mitochondrial"/>
    <property type="match status" value="2"/>
</dbReference>
<evidence type="ECO:0000256" key="3">
    <source>
        <dbReference type="ARBA" id="ARBA00022946"/>
    </source>
</evidence>
<dbReference type="GO" id="GO:0003676">
    <property type="term" value="F:nucleic acid binding"/>
    <property type="evidence" value="ECO:0007669"/>
    <property type="project" value="InterPro"/>
</dbReference>
<keyword evidence="2" id="KW-0804">Transcription</keyword>
<dbReference type="Proteomes" id="UP000604825">
    <property type="component" value="Unassembled WGS sequence"/>
</dbReference>
<accession>A0A811MNX9</accession>
<evidence type="ECO:0000256" key="2">
    <source>
        <dbReference type="ARBA" id="ARBA00022472"/>
    </source>
</evidence>
<keyword evidence="2" id="KW-0805">Transcription regulation</keyword>
<dbReference type="OrthoDB" id="2017321at2759"/>
<keyword evidence="2" id="KW-0806">Transcription termination</keyword>
<dbReference type="GO" id="GO:0006353">
    <property type="term" value="P:DNA-templated transcription termination"/>
    <property type="evidence" value="ECO:0007669"/>
    <property type="project" value="UniProtKB-KW"/>
</dbReference>
<organism evidence="4 5">
    <name type="scientific">Miscanthus lutarioriparius</name>
    <dbReference type="NCBI Taxonomy" id="422564"/>
    <lineage>
        <taxon>Eukaryota</taxon>
        <taxon>Viridiplantae</taxon>
        <taxon>Streptophyta</taxon>
        <taxon>Embryophyta</taxon>
        <taxon>Tracheophyta</taxon>
        <taxon>Spermatophyta</taxon>
        <taxon>Magnoliopsida</taxon>
        <taxon>Liliopsida</taxon>
        <taxon>Poales</taxon>
        <taxon>Poaceae</taxon>
        <taxon>PACMAD clade</taxon>
        <taxon>Panicoideae</taxon>
        <taxon>Andropogonodae</taxon>
        <taxon>Andropogoneae</taxon>
        <taxon>Saccharinae</taxon>
        <taxon>Miscanthus</taxon>
    </lineage>
</organism>
<dbReference type="Pfam" id="PF02536">
    <property type="entry name" value="mTERF"/>
    <property type="match status" value="2"/>
</dbReference>
<dbReference type="FunFam" id="1.25.70.10:FF:000001">
    <property type="entry name" value="Mitochondrial transcription termination factor-like"/>
    <property type="match status" value="1"/>
</dbReference>
<dbReference type="PANTHER" id="PTHR13068">
    <property type="entry name" value="CGI-12 PROTEIN-RELATED"/>
    <property type="match status" value="1"/>
</dbReference>
<dbReference type="SMART" id="SM00733">
    <property type="entry name" value="Mterf"/>
    <property type="match status" value="5"/>
</dbReference>
<dbReference type="EMBL" id="CAJGYO010000001">
    <property type="protein sequence ID" value="CAD6207404.1"/>
    <property type="molecule type" value="Genomic_DNA"/>
</dbReference>
<proteinExistence type="inferred from homology"/>
<dbReference type="InterPro" id="IPR003690">
    <property type="entry name" value="MTERF"/>
</dbReference>
<sequence length="421" mass="46282">MDTDDLHAARGELQLAAEPLPPPCCAFEIASSLCSATPLLSPILRHACRLLSTSTSASTAILPALFSFEDYLVASCGLAPAQAREVSKKASHELSYGSRRSLDELSYSRLYSASNPDAILTLLSGAGLSRADITAVVSAYPLLLRASVKNIAPRLVALRDRVGLSTSQIARFLVVVSRPLREGDVTPKLEFFISFYGSFDRVLLAAKRNWGLLSANLERVIKPNIALFRRWGVRDFAKLCSNYPWVLTFKPEHVKEVLLRAEELGVPTTSPMFRHAVATVASTSKDKVAAKLDFYKRTLGGSQSEVSIAVSKMPAILGFYDEILLRKINFLVNEAAMEPRHIVERPVLLALSLEKRLVPRHYVMKVLQKKGLLNRNMRFSPLAVIGEETFESKFIDCHMDSVPGLADAYAAARAGIIPSRV</sequence>
<protein>
    <submittedName>
        <fullName evidence="4">Uncharacterized protein</fullName>
    </submittedName>
</protein>
<comment type="similarity">
    <text evidence="1">Belongs to the mTERF family.</text>
</comment>
<reference evidence="4" key="1">
    <citation type="submission" date="2020-10" db="EMBL/GenBank/DDBJ databases">
        <authorList>
            <person name="Han B."/>
            <person name="Lu T."/>
            <person name="Zhao Q."/>
            <person name="Huang X."/>
            <person name="Zhao Y."/>
        </authorList>
    </citation>
    <scope>NUCLEOTIDE SEQUENCE</scope>
</reference>
<dbReference type="PANTHER" id="PTHR13068:SF102">
    <property type="entry name" value="OS11G0246100 PROTEIN"/>
    <property type="match status" value="1"/>
</dbReference>
<name>A0A811MNX9_9POAL</name>
<evidence type="ECO:0000313" key="5">
    <source>
        <dbReference type="Proteomes" id="UP000604825"/>
    </source>
</evidence>
<dbReference type="InterPro" id="IPR038538">
    <property type="entry name" value="MTERF_sf"/>
</dbReference>
<evidence type="ECO:0000256" key="1">
    <source>
        <dbReference type="ARBA" id="ARBA00007692"/>
    </source>
</evidence>
<keyword evidence="5" id="KW-1185">Reference proteome</keyword>
<comment type="caution">
    <text evidence="4">The sequence shown here is derived from an EMBL/GenBank/DDBJ whole genome shotgun (WGS) entry which is preliminary data.</text>
</comment>